<gene>
    <name evidence="2" type="ORF">BMG03_16700</name>
</gene>
<dbReference type="Pfam" id="PF05235">
    <property type="entry name" value="CHAD"/>
    <property type="match status" value="1"/>
</dbReference>
<proteinExistence type="predicted"/>
<sequence length="284" mass="32101">MVYAISPDDKTPTKALRRIARSELGTAIKLAGKPDPSVHALRKAIKKTRGLIRLFAPQFADFHNENETLSEAARGISGLRDDEVMRASLIRLGREGPDLDGASAARTMLEALPATPPPKEGDISTFVKRVTEIRKRAKDWEVSAKGWPAYETGLHETLKDCRKRLKTAQKSHAGADLHHWRTRVKQHWYHTRLLAPIWPEMLHPREDALDTLGELIGDHHDLHVLEMRVPEHLDPERAEALLALIRTESARLEAEAFTLGAKIFAEPPEPLCDRWGAWFELWKA</sequence>
<dbReference type="RefSeq" id="WP_075774056.1">
    <property type="nucleotide sequence ID" value="NZ_CP019437.1"/>
</dbReference>
<dbReference type="InterPro" id="IPR038186">
    <property type="entry name" value="CHAD_dom_sf"/>
</dbReference>
<protein>
    <recommendedName>
        <fullName evidence="1">CHAD domain-containing protein</fullName>
    </recommendedName>
</protein>
<dbReference type="Gene3D" id="1.40.20.10">
    <property type="entry name" value="CHAD domain"/>
    <property type="match status" value="1"/>
</dbReference>
<dbReference type="PANTHER" id="PTHR39339:SF1">
    <property type="entry name" value="CHAD DOMAIN-CONTAINING PROTEIN"/>
    <property type="match status" value="1"/>
</dbReference>
<dbReference type="InterPro" id="IPR007899">
    <property type="entry name" value="CHAD_dom"/>
</dbReference>
<evidence type="ECO:0000313" key="2">
    <source>
        <dbReference type="EMBL" id="AQS49242.1"/>
    </source>
</evidence>
<dbReference type="Proteomes" id="UP000185622">
    <property type="component" value="Chromosome"/>
</dbReference>
<evidence type="ECO:0000259" key="1">
    <source>
        <dbReference type="PROSITE" id="PS51708"/>
    </source>
</evidence>
<accession>A0ABM6IK96</accession>
<dbReference type="SMART" id="SM00880">
    <property type="entry name" value="CHAD"/>
    <property type="match status" value="1"/>
</dbReference>
<name>A0ABM6IK96_9RHOB</name>
<reference evidence="2 3" key="1">
    <citation type="submission" date="2017-01" db="EMBL/GenBank/DDBJ databases">
        <title>The complete genome sequence of a sulfur-oxidizing marine bacterium Thioclava sp. 25B10_4T.</title>
        <authorList>
            <person name="Liu Y."/>
            <person name="Lai Q."/>
            <person name="Shao Z."/>
        </authorList>
    </citation>
    <scope>NUCLEOTIDE SEQUENCE [LARGE SCALE GENOMIC DNA]</scope>
    <source>
        <strain evidence="2 3">25B10_4</strain>
    </source>
</reference>
<keyword evidence="3" id="KW-1185">Reference proteome</keyword>
<evidence type="ECO:0000313" key="3">
    <source>
        <dbReference type="Proteomes" id="UP000185622"/>
    </source>
</evidence>
<dbReference type="PROSITE" id="PS51708">
    <property type="entry name" value="CHAD"/>
    <property type="match status" value="1"/>
</dbReference>
<feature type="domain" description="CHAD" evidence="1">
    <location>
        <begin position="9"/>
        <end position="271"/>
    </location>
</feature>
<organism evidence="2 3">
    <name type="scientific">Thioclava nitratireducens</name>
    <dbReference type="NCBI Taxonomy" id="1915078"/>
    <lineage>
        <taxon>Bacteria</taxon>
        <taxon>Pseudomonadati</taxon>
        <taxon>Pseudomonadota</taxon>
        <taxon>Alphaproteobacteria</taxon>
        <taxon>Rhodobacterales</taxon>
        <taxon>Paracoccaceae</taxon>
        <taxon>Thioclava</taxon>
    </lineage>
</organism>
<dbReference type="EMBL" id="CP019437">
    <property type="protein sequence ID" value="AQS49242.1"/>
    <property type="molecule type" value="Genomic_DNA"/>
</dbReference>
<dbReference type="PANTHER" id="PTHR39339">
    <property type="entry name" value="SLR1444 PROTEIN"/>
    <property type="match status" value="1"/>
</dbReference>